<dbReference type="eggNOG" id="KOG1270">
    <property type="taxonomic scope" value="Eukaryota"/>
</dbReference>
<dbReference type="GO" id="GO:0120537">
    <property type="term" value="F:3-demethylubiquinone 3-O-methyltransferase activity"/>
    <property type="evidence" value="ECO:0007669"/>
    <property type="project" value="RHEA"/>
</dbReference>
<evidence type="ECO:0000313" key="7">
    <source>
        <dbReference type="EMBL" id="EEB09438.1"/>
    </source>
</evidence>
<feature type="binding site" evidence="5">
    <location>
        <position position="150"/>
    </location>
    <ligand>
        <name>Mg(2+)</name>
        <dbReference type="ChEBI" id="CHEBI:18420"/>
    </ligand>
</feature>
<keyword evidence="5" id="KW-0460">Magnesium</keyword>
<keyword evidence="2 5" id="KW-0808">Transferase</keyword>
<feature type="binding site" evidence="5">
    <location>
        <position position="59"/>
    </location>
    <ligand>
        <name>S-adenosyl-L-methionine</name>
        <dbReference type="ChEBI" id="CHEBI:59789"/>
    </ligand>
</feature>
<comment type="similarity">
    <text evidence="5">Belongs to the class I-like SAM-binding methyltransferase superfamily. UbiG/COQ3 family.</text>
</comment>
<feature type="domain" description="Methyltransferase type 11" evidence="6">
    <location>
        <begin position="79"/>
        <end position="176"/>
    </location>
</feature>
<dbReference type="GO" id="GO:0031314">
    <property type="term" value="C:extrinsic component of mitochondrial inner membrane"/>
    <property type="evidence" value="ECO:0007669"/>
    <property type="project" value="UniProtKB-UniRule"/>
</dbReference>
<dbReference type="CDD" id="cd02440">
    <property type="entry name" value="AdoMet_MTases"/>
    <property type="match status" value="1"/>
</dbReference>
<dbReference type="Proteomes" id="UP000001744">
    <property type="component" value="Unassembled WGS sequence"/>
</dbReference>
<dbReference type="NCBIfam" id="TIGR01983">
    <property type="entry name" value="UbiG"/>
    <property type="match status" value="1"/>
</dbReference>
<feature type="binding site" evidence="5">
    <location>
        <position position="153"/>
    </location>
    <ligand>
        <name>Mg(2+)</name>
        <dbReference type="ChEBI" id="CHEBI:18420"/>
    </ligand>
</feature>
<feature type="binding site" evidence="5">
    <location>
        <position position="154"/>
    </location>
    <ligand>
        <name>Mg(2+)</name>
        <dbReference type="ChEBI" id="CHEBI:18420"/>
    </ligand>
</feature>
<dbReference type="HAMAP" id="MF_00472">
    <property type="entry name" value="UbiG"/>
    <property type="match status" value="1"/>
</dbReference>
<reference evidence="7 9" key="1">
    <citation type="journal article" date="2011" name="Science">
        <title>Comparative functional genomics of the fission yeasts.</title>
        <authorList>
            <person name="Rhind N."/>
            <person name="Chen Z."/>
            <person name="Yassour M."/>
            <person name="Thompson D.A."/>
            <person name="Haas B.J."/>
            <person name="Habib N."/>
            <person name="Wapinski I."/>
            <person name="Roy S."/>
            <person name="Lin M.F."/>
            <person name="Heiman D.I."/>
            <person name="Young S.K."/>
            <person name="Furuya K."/>
            <person name="Guo Y."/>
            <person name="Pidoux A."/>
            <person name="Chen H.M."/>
            <person name="Robbertse B."/>
            <person name="Goldberg J.M."/>
            <person name="Aoki K."/>
            <person name="Bayne E.H."/>
            <person name="Berlin A.M."/>
            <person name="Desjardins C.A."/>
            <person name="Dobbs E."/>
            <person name="Dukaj L."/>
            <person name="Fan L."/>
            <person name="FitzGerald M.G."/>
            <person name="French C."/>
            <person name="Gujja S."/>
            <person name="Hansen K."/>
            <person name="Keifenheim D."/>
            <person name="Levin J.Z."/>
            <person name="Mosher R.A."/>
            <person name="Mueller C.A."/>
            <person name="Pfiffner J."/>
            <person name="Priest M."/>
            <person name="Russ C."/>
            <person name="Smialowska A."/>
            <person name="Swoboda P."/>
            <person name="Sykes S.M."/>
            <person name="Vaughn M."/>
            <person name="Vengrova S."/>
            <person name="Yoder R."/>
            <person name="Zeng Q."/>
            <person name="Allshire R."/>
            <person name="Baulcombe D."/>
            <person name="Birren B.W."/>
            <person name="Brown W."/>
            <person name="Ekwall K."/>
            <person name="Kellis M."/>
            <person name="Leatherwood J."/>
            <person name="Levin H."/>
            <person name="Margalit H."/>
            <person name="Martienssen R."/>
            <person name="Nieduszynski C.A."/>
            <person name="Spatafora J.W."/>
            <person name="Friedman N."/>
            <person name="Dalgaard J.Z."/>
            <person name="Baumann P."/>
            <person name="Niki H."/>
            <person name="Regev A."/>
            <person name="Nusbaum C."/>
        </authorList>
    </citation>
    <scope>NUCLEOTIDE SEQUENCE [LARGE SCALE GENOMIC DNA]</scope>
    <source>
        <strain evidence="9">yFS275 / FY16936</strain>
    </source>
</reference>
<keyword evidence="1 5" id="KW-0489">Methyltransferase</keyword>
<evidence type="ECO:0000256" key="3">
    <source>
        <dbReference type="ARBA" id="ARBA00022688"/>
    </source>
</evidence>
<comment type="catalytic activity">
    <reaction evidence="5">
        <text>3-demethylubiquinol-10 + S-adenosyl-L-methionine = ubiquinol-10 + S-adenosyl-L-homocysteine + H(+)</text>
        <dbReference type="Rhea" id="RHEA:44412"/>
        <dbReference type="ChEBI" id="CHEBI:15378"/>
        <dbReference type="ChEBI" id="CHEBI:57856"/>
        <dbReference type="ChEBI" id="CHEBI:59789"/>
        <dbReference type="ChEBI" id="CHEBI:64182"/>
        <dbReference type="ChEBI" id="CHEBI:64183"/>
        <dbReference type="EC" id="2.1.1.64"/>
    </reaction>
</comment>
<keyword evidence="9" id="KW-1185">Reference proteome</keyword>
<dbReference type="Gene3D" id="3.40.50.150">
    <property type="entry name" value="Vaccinia Virus protein VP39"/>
    <property type="match status" value="1"/>
</dbReference>
<comment type="catalytic activity">
    <reaction evidence="5">
        <text>3,4-dihydroxy-5-(all-trans-decaprenyl)benzoate + S-adenosyl-L-methionine = 4-hydroxy-3-methoxy-5-(all-trans-decaprenyl)benzoate + S-adenosyl-L-homocysteine + H(+)</text>
        <dbReference type="Rhea" id="RHEA:44492"/>
        <dbReference type="ChEBI" id="CHEBI:15378"/>
        <dbReference type="ChEBI" id="CHEBI:57856"/>
        <dbReference type="ChEBI" id="CHEBI:59789"/>
        <dbReference type="ChEBI" id="CHEBI:62793"/>
        <dbReference type="ChEBI" id="CHEBI:62796"/>
        <dbReference type="EC" id="2.1.1.114"/>
    </reaction>
</comment>
<dbReference type="PANTHER" id="PTHR43464">
    <property type="entry name" value="METHYLTRANSFERASE"/>
    <property type="match status" value="1"/>
</dbReference>
<dbReference type="InterPro" id="IPR010233">
    <property type="entry name" value="UbiG_MeTrfase"/>
</dbReference>
<dbReference type="GO" id="GO:0006744">
    <property type="term" value="P:ubiquinone biosynthetic process"/>
    <property type="evidence" value="ECO:0000318"/>
    <property type="project" value="GO_Central"/>
</dbReference>
<organism evidence="7 9">
    <name type="scientific">Schizosaccharomyces japonicus (strain yFS275 / FY16936)</name>
    <name type="common">Fission yeast</name>
    <dbReference type="NCBI Taxonomy" id="402676"/>
    <lineage>
        <taxon>Eukaryota</taxon>
        <taxon>Fungi</taxon>
        <taxon>Dikarya</taxon>
        <taxon>Ascomycota</taxon>
        <taxon>Taphrinomycotina</taxon>
        <taxon>Schizosaccharomycetes</taxon>
        <taxon>Schizosaccharomycetales</taxon>
        <taxon>Schizosaccharomycetaceae</taxon>
        <taxon>Schizosaccharomyces</taxon>
    </lineage>
</organism>
<feature type="binding site" evidence="5">
    <location>
        <position position="149"/>
    </location>
    <ligand>
        <name>S-adenosyl-L-methionine</name>
        <dbReference type="ChEBI" id="CHEBI:59789"/>
    </ligand>
</feature>
<dbReference type="OrthoDB" id="3265906at2759"/>
<dbReference type="PANTHER" id="PTHR43464:SF19">
    <property type="entry name" value="UBIQUINONE BIOSYNTHESIS O-METHYLTRANSFERASE, MITOCHONDRIAL"/>
    <property type="match status" value="1"/>
</dbReference>
<dbReference type="AlphaFoldDB" id="B6K7D4"/>
<evidence type="ECO:0000313" key="9">
    <source>
        <dbReference type="Proteomes" id="UP000001744"/>
    </source>
</evidence>
<dbReference type="EC" id="2.1.1.114" evidence="5"/>
<dbReference type="RefSeq" id="XP_002175731.1">
    <property type="nucleotide sequence ID" value="XM_002175695.2"/>
</dbReference>
<keyword evidence="5" id="KW-0472">Membrane</keyword>
<sequence length="268" mass="30376">MFTRNVMILPKMAHSMCQRFVSSNSSILAREIGHFDDLAKTWWDWDGSSRLLHLMNPPRIDFIRSIVKQKNWFPGKRILDVGCGAGILSESLARLGAHVVGLDASPGTIEAAQQHMKQDPSLQNKLRYKLGSIENTNFNGKQFDAVTVMEVVEHVAEPANFLNELMRHVKPLGYVFLSTISRTMVSRLLTLTLAENVLHIVPPGTHTYEKYIRPEEMREFFLEKGWAVNGERSVAFNPFLGKWVLGAPGTKVWCNYFFSAQKPAMRGK</sequence>
<keyword evidence="5" id="KW-0496">Mitochondrion</keyword>
<keyword evidence="5" id="KW-0999">Mitochondrion inner membrane</keyword>
<dbReference type="GO" id="GO:0061542">
    <property type="term" value="F:3-demethylubiquinol 3-O-methyltransferase activity"/>
    <property type="evidence" value="ECO:0007669"/>
    <property type="project" value="UniProtKB-UniRule"/>
</dbReference>
<proteinExistence type="inferred from homology"/>
<gene>
    <name evidence="8" type="primary">coq3</name>
    <name evidence="5" type="synonym">COQ3</name>
    <name evidence="7" type="ORF">SJAG_04642</name>
</gene>
<dbReference type="EMBL" id="KE651168">
    <property type="protein sequence ID" value="EEB09438.1"/>
    <property type="molecule type" value="Genomic_DNA"/>
</dbReference>
<evidence type="ECO:0000313" key="8">
    <source>
        <dbReference type="JaponicusDB" id="SJAG_04642"/>
    </source>
</evidence>
<comment type="cofactor">
    <cofactor evidence="5">
        <name>Mg(2+)</name>
        <dbReference type="ChEBI" id="CHEBI:18420"/>
    </cofactor>
</comment>
<keyword evidence="5" id="KW-0479">Metal-binding</keyword>
<dbReference type="GeneID" id="7049803"/>
<evidence type="ECO:0000256" key="2">
    <source>
        <dbReference type="ARBA" id="ARBA00022679"/>
    </source>
</evidence>
<feature type="binding site" evidence="5">
    <location>
        <position position="103"/>
    </location>
    <ligand>
        <name>S-adenosyl-L-methionine</name>
        <dbReference type="ChEBI" id="CHEBI:59789"/>
    </ligand>
</feature>
<dbReference type="Pfam" id="PF08241">
    <property type="entry name" value="Methyltransf_11"/>
    <property type="match status" value="1"/>
</dbReference>
<evidence type="ECO:0000259" key="6">
    <source>
        <dbReference type="Pfam" id="PF08241"/>
    </source>
</evidence>
<comment type="subcellular location">
    <subcellularLocation>
        <location evidence="5">Mitochondrion inner membrane</location>
        <topology evidence="5">Peripheral membrane protein</topology>
        <orientation evidence="5">Matrix side</orientation>
    </subcellularLocation>
</comment>
<dbReference type="InterPro" id="IPR029063">
    <property type="entry name" value="SAM-dependent_MTases_sf"/>
</dbReference>
<dbReference type="VEuPathDB" id="FungiDB:SJAG_04642"/>
<dbReference type="OMA" id="LASRWWD"/>
<comment type="catalytic activity">
    <reaction evidence="5">
        <text>a 3-demethylubiquinone + S-adenosyl-L-methionine = a ubiquinone + S-adenosyl-L-homocysteine</text>
        <dbReference type="Rhea" id="RHEA:81215"/>
        <dbReference type="Rhea" id="RHEA-COMP:9565"/>
        <dbReference type="Rhea" id="RHEA-COMP:19654"/>
        <dbReference type="ChEBI" id="CHEBI:16389"/>
        <dbReference type="ChEBI" id="CHEBI:57856"/>
        <dbReference type="ChEBI" id="CHEBI:59789"/>
        <dbReference type="ChEBI" id="CHEBI:231825"/>
    </reaction>
</comment>
<evidence type="ECO:0000256" key="5">
    <source>
        <dbReference type="HAMAP-Rule" id="MF_03190"/>
    </source>
</evidence>
<dbReference type="JaponicusDB" id="SJAG_04642">
    <property type="gene designation" value="coq3"/>
</dbReference>
<dbReference type="EC" id="2.1.1.-" evidence="5"/>
<evidence type="ECO:0000256" key="4">
    <source>
        <dbReference type="ARBA" id="ARBA00022691"/>
    </source>
</evidence>
<dbReference type="GO" id="GO:0005739">
    <property type="term" value="C:mitochondrion"/>
    <property type="evidence" value="ECO:0000318"/>
    <property type="project" value="GO_Central"/>
</dbReference>
<accession>B6K7D4</accession>
<keyword evidence="4 5" id="KW-0949">S-adenosyl-L-methionine</keyword>
<comment type="pathway">
    <text evidence="5">Cofactor biosynthesis; ubiquinone biosynthesis.</text>
</comment>
<dbReference type="UniPathway" id="UPA00232"/>
<name>B6K7D4_SCHJY</name>
<dbReference type="GO" id="GO:0032259">
    <property type="term" value="P:methylation"/>
    <property type="evidence" value="ECO:0007669"/>
    <property type="project" value="UniProtKB-KW"/>
</dbReference>
<protein>
    <recommendedName>
        <fullName evidence="5">Ubiquinone biosynthesis O-methyltransferase, mitochondrial</fullName>
    </recommendedName>
    <alternativeName>
        <fullName evidence="5">3-demethylubiquinol 3-O-methyltransferase</fullName>
        <ecNumber evidence="5">2.1.1.64</ecNumber>
    </alternativeName>
    <alternativeName>
        <fullName evidence="5">3-demethylubiquinone 3-O-methyltransferase</fullName>
        <ecNumber evidence="5">2.1.1.-</ecNumber>
    </alternativeName>
    <alternativeName>
        <fullName evidence="5">Polyprenyldihydroxybenzoate methyltransferase</fullName>
        <ecNumber evidence="5">2.1.1.114</ecNumber>
    </alternativeName>
</protein>
<dbReference type="GO" id="GO:0046872">
    <property type="term" value="F:metal ion binding"/>
    <property type="evidence" value="ECO:0007669"/>
    <property type="project" value="UniProtKB-KW"/>
</dbReference>
<comment type="subunit">
    <text evidence="5">Component of a multi-subunit COQ enzyme complex, composed of at least COQ3, COQ4, COQ5, COQ6, COQ7 and COQ9.</text>
</comment>
<dbReference type="EC" id="2.1.1.64" evidence="5"/>
<dbReference type="STRING" id="402676.B6K7D4"/>
<dbReference type="HOGENOM" id="CLU_042432_3_1_1"/>
<keyword evidence="3 5" id="KW-0831">Ubiquinone biosynthesis</keyword>
<evidence type="ECO:0000256" key="1">
    <source>
        <dbReference type="ARBA" id="ARBA00022603"/>
    </source>
</evidence>
<dbReference type="InterPro" id="IPR013216">
    <property type="entry name" value="Methyltransf_11"/>
</dbReference>
<feature type="binding site" evidence="5">
    <location>
        <position position="82"/>
    </location>
    <ligand>
        <name>S-adenosyl-L-methionine</name>
        <dbReference type="ChEBI" id="CHEBI:59789"/>
    </ligand>
</feature>
<dbReference type="SUPFAM" id="SSF53335">
    <property type="entry name" value="S-adenosyl-L-methionine-dependent methyltransferases"/>
    <property type="match status" value="1"/>
</dbReference>
<dbReference type="GO" id="GO:0010420">
    <property type="term" value="F:polyprenyldihydroxybenzoate methyltransferase activity"/>
    <property type="evidence" value="ECO:0000318"/>
    <property type="project" value="GO_Central"/>
</dbReference>
<comment type="function">
    <text evidence="5">O-methyltransferase required for two non-consecutive steps during ubiquinone biosynthesis. Catalyzes the 2 O-methylation of 3,4-dihydroxy-5-(all-trans-decaprenyl)benzoic acid into 4-hydroxy-3-methoxy-5-(all-trans-decaprenyl)benzoic acid. Also catalyzes the last step of ubiquinone biosynthesis by mediating methylation of 3-demethylubiquinone into ubiquinone. Also able to mediate the methylation of 3-demethylubiquinol-10 into ubiquinol-10.</text>
</comment>